<dbReference type="EMBL" id="JAKJXO020000010">
    <property type="protein sequence ID" value="KAL1599747.1"/>
    <property type="molecule type" value="Genomic_DNA"/>
</dbReference>
<evidence type="ECO:0000313" key="4">
    <source>
        <dbReference type="Proteomes" id="UP001521785"/>
    </source>
</evidence>
<name>A0ABR3R5V1_9PLEO</name>
<organism evidence="3 4">
    <name type="scientific">Paraconiothyrium brasiliense</name>
    <dbReference type="NCBI Taxonomy" id="300254"/>
    <lineage>
        <taxon>Eukaryota</taxon>
        <taxon>Fungi</taxon>
        <taxon>Dikarya</taxon>
        <taxon>Ascomycota</taxon>
        <taxon>Pezizomycotina</taxon>
        <taxon>Dothideomycetes</taxon>
        <taxon>Pleosporomycetidae</taxon>
        <taxon>Pleosporales</taxon>
        <taxon>Massarineae</taxon>
        <taxon>Didymosphaeriaceae</taxon>
        <taxon>Paraconiothyrium</taxon>
    </lineage>
</organism>
<dbReference type="Proteomes" id="UP001521785">
    <property type="component" value="Unassembled WGS sequence"/>
</dbReference>
<reference evidence="3 4" key="1">
    <citation type="submission" date="2024-02" db="EMBL/GenBank/DDBJ databases">
        <title>De novo assembly and annotation of 12 fungi associated with fruit tree decline syndrome in Ontario, Canada.</title>
        <authorList>
            <person name="Sulman M."/>
            <person name="Ellouze W."/>
            <person name="Ilyukhin E."/>
        </authorList>
    </citation>
    <scope>NUCLEOTIDE SEQUENCE [LARGE SCALE GENOMIC DNA]</scope>
    <source>
        <strain evidence="3 4">M42-189</strain>
    </source>
</reference>
<feature type="compositionally biased region" description="Polar residues" evidence="2">
    <location>
        <begin position="17"/>
        <end position="34"/>
    </location>
</feature>
<comment type="caution">
    <text evidence="3">The sequence shown here is derived from an EMBL/GenBank/DDBJ whole genome shotgun (WGS) entry which is preliminary data.</text>
</comment>
<accession>A0ABR3R5V1</accession>
<keyword evidence="4" id="KW-1185">Reference proteome</keyword>
<sequence>MDTELALAGDPSPPTHALTTPTSGPANVPKSSAGTAEDHATSQVQQSFERATQKLGFTEAEKTKAQTLLQTNLTTATLTYQPASRVSRTTITAWHIGQYERATGELILTRGREHTAVDEDTGSVFAFAENNGKCQIVHRSSVLEEGGVERVYNVSLSWLFGQKGSYKFKSPFLEGLATLDDDVHISTFEKHFRSLVRFMMMTAADTASSQEPGDPETAAEADVEASWSAKDMDGCFIQVLKIIREGNTPARPTQKGKKATETKKPPTAYIYLQERNGRDPSTKPRPTLKRQTLPAEVGGRVTLAPLLHARQGVFTYPGMSRLSTLLLRLFADRDWDPRFSLFIPVASDEPRIQRWLESIRTTKKPLFYWEYCKYVEISAAFKLSGVRVRHHGNMPLSMMEEVVELHHLKSDSVNDCRSLGISTERLEVVDCEKAGQVWELRNELGSLVEALESTKLDQPSRQGQDDADTESEISIPGEDIEDILRAHAITVIRHRDARDLTALFDKKAHEETRTKIERHIAAQVIQRTIETARSVKPRTQNMFEKIDAKAPSPYTQPARNGLLEKDDELWFYQLKGIYPYCLIKKMEKDGFAAMKAIAMTHRTIRHPEHVTRHKILTITDQDIAQLVDTALRKIETEDADSQVRADVWMFWAHNFKMSKPDSGLAKGYLKEKPNFSQEDKGRFEEHARNIELTVIFFMQRTSLCQGAAGRRKRKRDATENTGNPSQAEKALSDYIRSRAKKVDALPKVEAKLAQVEAKLAQVEAIANEKLQATRMQAKKELDTASAELKSVKSQLATTNQKNEDLLSRIAGLEREVEAAKLGTK</sequence>
<feature type="region of interest" description="Disordered" evidence="2">
    <location>
        <begin position="1"/>
        <end position="41"/>
    </location>
</feature>
<gene>
    <name evidence="3" type="ORF">SLS60_007551</name>
</gene>
<protein>
    <submittedName>
        <fullName evidence="3">Uncharacterized protein</fullName>
    </submittedName>
</protein>
<feature type="region of interest" description="Disordered" evidence="2">
    <location>
        <begin position="707"/>
        <end position="729"/>
    </location>
</feature>
<keyword evidence="1" id="KW-0175">Coiled coil</keyword>
<feature type="region of interest" description="Disordered" evidence="2">
    <location>
        <begin position="453"/>
        <end position="473"/>
    </location>
</feature>
<proteinExistence type="predicted"/>
<evidence type="ECO:0000256" key="2">
    <source>
        <dbReference type="SAM" id="MobiDB-lite"/>
    </source>
</evidence>
<evidence type="ECO:0000313" key="3">
    <source>
        <dbReference type="EMBL" id="KAL1599747.1"/>
    </source>
</evidence>
<evidence type="ECO:0000256" key="1">
    <source>
        <dbReference type="SAM" id="Coils"/>
    </source>
</evidence>
<feature type="coiled-coil region" evidence="1">
    <location>
        <begin position="745"/>
        <end position="822"/>
    </location>
</feature>